<accession>A0A0S7B8W9</accession>
<proteinExistence type="predicted"/>
<evidence type="ECO:0000313" key="4">
    <source>
        <dbReference type="Proteomes" id="UP000055060"/>
    </source>
</evidence>
<organism evidence="3">
    <name type="scientific">Longilinea arvoryzae</name>
    <dbReference type="NCBI Taxonomy" id="360412"/>
    <lineage>
        <taxon>Bacteria</taxon>
        <taxon>Bacillati</taxon>
        <taxon>Chloroflexota</taxon>
        <taxon>Anaerolineae</taxon>
        <taxon>Anaerolineales</taxon>
        <taxon>Anaerolineaceae</taxon>
        <taxon>Longilinea</taxon>
    </lineage>
</organism>
<dbReference type="RefSeq" id="WP_075073259.1">
    <property type="nucleotide sequence ID" value="NZ_DF967972.1"/>
</dbReference>
<gene>
    <name evidence="3" type="ORF">LARV_01723</name>
</gene>
<dbReference type="GO" id="GO:0008270">
    <property type="term" value="F:zinc ion binding"/>
    <property type="evidence" value="ECO:0007669"/>
    <property type="project" value="UniProtKB-KW"/>
</dbReference>
<dbReference type="EMBL" id="DF967972">
    <property type="protein sequence ID" value="GAP13964.1"/>
    <property type="molecule type" value="Genomic_DNA"/>
</dbReference>
<dbReference type="OrthoDB" id="165488at2"/>
<reference evidence="3" key="1">
    <citation type="submission" date="2015-07" db="EMBL/GenBank/DDBJ databases">
        <title>Draft Genome Sequences of Anaerolinea thermolimosa IMO-1, Bellilinea caldifistulae GOMI-1, Leptolinea tardivitalis YMTK-2, Levilinea saccharolytica KIBI-1,Longilinea arvoryzae KOME-1, Previously Described as Members of the Anaerolineaceae (Chloroflexi).</title>
        <authorList>
            <person name="Sekiguchi Y."/>
            <person name="Ohashi A."/>
            <person name="Matsuura N."/>
            <person name="Tourlousse M.D."/>
        </authorList>
    </citation>
    <scope>NUCLEOTIDE SEQUENCE [LARGE SCALE GENOMIC DNA]</scope>
    <source>
        <strain evidence="3">KOME-1</strain>
    </source>
</reference>
<feature type="domain" description="SWIM-type" evidence="2">
    <location>
        <begin position="38"/>
        <end position="71"/>
    </location>
</feature>
<keyword evidence="1" id="KW-0863">Zinc-finger</keyword>
<dbReference type="STRING" id="360412.LARV_01723"/>
<keyword evidence="1" id="KW-0862">Zinc</keyword>
<keyword evidence="1" id="KW-0479">Metal-binding</keyword>
<dbReference type="InterPro" id="IPR007527">
    <property type="entry name" value="Znf_SWIM"/>
</dbReference>
<dbReference type="AlphaFoldDB" id="A0A0S7B8W9"/>
<evidence type="ECO:0000313" key="3">
    <source>
        <dbReference type="EMBL" id="GAP13964.1"/>
    </source>
</evidence>
<sequence length="81" mass="9298">MDYGMIGKIEKAKRYAQERNRFHFKSMQVVVDGDNNPHTVSFERGEWQCDCAFFSTRGRCVHTIALETILEGMINGLPVES</sequence>
<dbReference type="Proteomes" id="UP000055060">
    <property type="component" value="Unassembled WGS sequence"/>
</dbReference>
<keyword evidence="4" id="KW-1185">Reference proteome</keyword>
<evidence type="ECO:0000256" key="1">
    <source>
        <dbReference type="PROSITE-ProRule" id="PRU00325"/>
    </source>
</evidence>
<dbReference type="PROSITE" id="PS50966">
    <property type="entry name" value="ZF_SWIM"/>
    <property type="match status" value="1"/>
</dbReference>
<name>A0A0S7B8W9_9CHLR</name>
<protein>
    <recommendedName>
        <fullName evidence="2">SWIM-type domain-containing protein</fullName>
    </recommendedName>
</protein>
<evidence type="ECO:0000259" key="2">
    <source>
        <dbReference type="PROSITE" id="PS50966"/>
    </source>
</evidence>